<dbReference type="Gene3D" id="2.40.50.140">
    <property type="entry name" value="Nucleic acid-binding proteins"/>
    <property type="match status" value="1"/>
</dbReference>
<dbReference type="InterPro" id="IPR052165">
    <property type="entry name" value="Membrane_assoc_protease"/>
</dbReference>
<dbReference type="GO" id="GO:0008233">
    <property type="term" value="F:peptidase activity"/>
    <property type="evidence" value="ECO:0007669"/>
    <property type="project" value="UniProtKB-KW"/>
</dbReference>
<comment type="caution">
    <text evidence="7">The sequence shown here is derived from an EMBL/GenBank/DDBJ whole genome shotgun (WGS) entry which is preliminary data.</text>
</comment>
<evidence type="ECO:0000313" key="7">
    <source>
        <dbReference type="EMBL" id="MBB5820891.1"/>
    </source>
</evidence>
<dbReference type="GO" id="GO:0006508">
    <property type="term" value="P:proteolysis"/>
    <property type="evidence" value="ECO:0007669"/>
    <property type="project" value="UniProtKB-KW"/>
</dbReference>
<gene>
    <name evidence="7" type="ORF">F4562_003953</name>
</gene>
<dbReference type="SUPFAM" id="SSF141322">
    <property type="entry name" value="NfeD domain-like"/>
    <property type="match status" value="1"/>
</dbReference>
<keyword evidence="7" id="KW-0378">Hydrolase</keyword>
<organism evidence="7 8">
    <name type="scientific">Streptosporangium becharense</name>
    <dbReference type="NCBI Taxonomy" id="1816182"/>
    <lineage>
        <taxon>Bacteria</taxon>
        <taxon>Bacillati</taxon>
        <taxon>Actinomycetota</taxon>
        <taxon>Actinomycetes</taxon>
        <taxon>Streptosporangiales</taxon>
        <taxon>Streptosporangiaceae</taxon>
        <taxon>Streptosporangium</taxon>
    </lineage>
</organism>
<dbReference type="EMBL" id="JACHMP010000001">
    <property type="protein sequence ID" value="MBB5820891.1"/>
    <property type="molecule type" value="Genomic_DNA"/>
</dbReference>
<comment type="subcellular location">
    <subcellularLocation>
        <location evidence="1">Membrane</location>
        <topology evidence="1">Multi-pass membrane protein</topology>
    </subcellularLocation>
</comment>
<dbReference type="Proteomes" id="UP000540685">
    <property type="component" value="Unassembled WGS sequence"/>
</dbReference>
<keyword evidence="7" id="KW-0645">Protease</keyword>
<dbReference type="Pfam" id="PF01957">
    <property type="entry name" value="NfeD"/>
    <property type="match status" value="1"/>
</dbReference>
<dbReference type="PANTHER" id="PTHR33507:SF3">
    <property type="entry name" value="INNER MEMBRANE PROTEIN YBBJ"/>
    <property type="match status" value="1"/>
</dbReference>
<keyword evidence="4 5" id="KW-0472">Membrane</keyword>
<keyword evidence="3 5" id="KW-1133">Transmembrane helix</keyword>
<protein>
    <submittedName>
        <fullName evidence="7">Membrane protein implicated in regulation of membrane protease activity</fullName>
    </submittedName>
</protein>
<proteinExistence type="predicted"/>
<dbReference type="AlphaFoldDB" id="A0A7W9IHX0"/>
<evidence type="ECO:0000259" key="6">
    <source>
        <dbReference type="Pfam" id="PF01957"/>
    </source>
</evidence>
<sequence>MDDWVIWLIVAVTLGVAEIFTLTTVLGLFGGAALFAALAAVIGLPVPLQMIVFTGALVAGLLVVRPVAKRHLRQPPPDRRFGIQALVGKSAYVLREVTGRDGRVRIGGEEWSARAYDETLVIPAGAVVDVIEIEGATALVYPRE</sequence>
<evidence type="ECO:0000256" key="3">
    <source>
        <dbReference type="ARBA" id="ARBA00022989"/>
    </source>
</evidence>
<evidence type="ECO:0000256" key="4">
    <source>
        <dbReference type="ARBA" id="ARBA00023136"/>
    </source>
</evidence>
<feature type="transmembrane region" description="Helical" evidence="5">
    <location>
        <begin position="7"/>
        <end position="29"/>
    </location>
</feature>
<evidence type="ECO:0000256" key="5">
    <source>
        <dbReference type="SAM" id="Phobius"/>
    </source>
</evidence>
<feature type="transmembrane region" description="Helical" evidence="5">
    <location>
        <begin position="35"/>
        <end position="64"/>
    </location>
</feature>
<dbReference type="PANTHER" id="PTHR33507">
    <property type="entry name" value="INNER MEMBRANE PROTEIN YBBJ"/>
    <property type="match status" value="1"/>
</dbReference>
<feature type="domain" description="NfeD-like C-terminal" evidence="6">
    <location>
        <begin position="84"/>
        <end position="142"/>
    </location>
</feature>
<name>A0A7W9IHX0_9ACTN</name>
<accession>A0A7W9IHX0</accession>
<dbReference type="GO" id="GO:0005886">
    <property type="term" value="C:plasma membrane"/>
    <property type="evidence" value="ECO:0007669"/>
    <property type="project" value="TreeGrafter"/>
</dbReference>
<keyword evidence="2 5" id="KW-0812">Transmembrane</keyword>
<dbReference type="InterPro" id="IPR002810">
    <property type="entry name" value="NfeD-like_C"/>
</dbReference>
<reference evidence="7 8" key="1">
    <citation type="submission" date="2020-08" db="EMBL/GenBank/DDBJ databases">
        <title>Sequencing the genomes of 1000 actinobacteria strains.</title>
        <authorList>
            <person name="Klenk H.-P."/>
        </authorList>
    </citation>
    <scope>NUCLEOTIDE SEQUENCE [LARGE SCALE GENOMIC DNA]</scope>
    <source>
        <strain evidence="7 8">DSM 46887</strain>
    </source>
</reference>
<evidence type="ECO:0000256" key="1">
    <source>
        <dbReference type="ARBA" id="ARBA00004141"/>
    </source>
</evidence>
<dbReference type="RefSeq" id="WP_184547242.1">
    <property type="nucleotide sequence ID" value="NZ_JACHMP010000001.1"/>
</dbReference>
<dbReference type="InterPro" id="IPR012340">
    <property type="entry name" value="NA-bd_OB-fold"/>
</dbReference>
<evidence type="ECO:0000256" key="2">
    <source>
        <dbReference type="ARBA" id="ARBA00022692"/>
    </source>
</evidence>
<evidence type="ECO:0000313" key="8">
    <source>
        <dbReference type="Proteomes" id="UP000540685"/>
    </source>
</evidence>
<keyword evidence="8" id="KW-1185">Reference proteome</keyword>